<name>A0ABQ9IGB9_9NEOP</name>
<organism evidence="1 2">
    <name type="scientific">Dryococelus australis</name>
    <dbReference type="NCBI Taxonomy" id="614101"/>
    <lineage>
        <taxon>Eukaryota</taxon>
        <taxon>Metazoa</taxon>
        <taxon>Ecdysozoa</taxon>
        <taxon>Arthropoda</taxon>
        <taxon>Hexapoda</taxon>
        <taxon>Insecta</taxon>
        <taxon>Pterygota</taxon>
        <taxon>Neoptera</taxon>
        <taxon>Polyneoptera</taxon>
        <taxon>Phasmatodea</taxon>
        <taxon>Verophasmatodea</taxon>
        <taxon>Anareolatae</taxon>
        <taxon>Phasmatidae</taxon>
        <taxon>Eurycanthinae</taxon>
        <taxon>Dryococelus</taxon>
    </lineage>
</organism>
<feature type="non-terminal residue" evidence="1">
    <location>
        <position position="249"/>
    </location>
</feature>
<accession>A0ABQ9IGB9</accession>
<dbReference type="EMBL" id="JARBHB010000001">
    <property type="protein sequence ID" value="KAJ8894938.1"/>
    <property type="molecule type" value="Genomic_DNA"/>
</dbReference>
<dbReference type="PANTHER" id="PTHR14633:SF3">
    <property type="entry name" value="LITTLE ELONGATION COMPLEX SUBUNIT 2"/>
    <property type="match status" value="1"/>
</dbReference>
<keyword evidence="2" id="KW-1185">Reference proteome</keyword>
<dbReference type="Proteomes" id="UP001159363">
    <property type="component" value="Chromosome 1"/>
</dbReference>
<dbReference type="PANTHER" id="PTHR14633">
    <property type="entry name" value="LITTLE ELONGATION COMPLEX SUBUNIT 2"/>
    <property type="match status" value="1"/>
</dbReference>
<protein>
    <recommendedName>
        <fullName evidence="3">Vitellogenin</fullName>
    </recommendedName>
</protein>
<proteinExistence type="predicted"/>
<gene>
    <name evidence="1" type="ORF">PR048_000245</name>
</gene>
<evidence type="ECO:0000313" key="1">
    <source>
        <dbReference type="EMBL" id="KAJ8894938.1"/>
    </source>
</evidence>
<sequence length="249" mass="28529">MPQFNIPQPEPEVKINVYVPGGRISFESSPGSQLYAKEQKEYLRLYLACKYNGKNSLQKQEEAMFTLLHQKVIEENVQYEEFVQDMWSKTEHTFSLQDSIRRYTSEAWQFRLAEVCGYPELFKVIATLPLVSSLDASLVKMKLERTVLEVGEAPCIFPPQFQSKLCCSGEYSNMCSDYPVPQCVRKMCPVSKDSTAEKLALAHNADIVISSSALQHIVDNYPNYDKVWDIPVVIKQFEQKEGECCIDQI</sequence>
<reference evidence="1 2" key="1">
    <citation type="submission" date="2023-02" db="EMBL/GenBank/DDBJ databases">
        <title>LHISI_Scaffold_Assembly.</title>
        <authorList>
            <person name="Stuart O.P."/>
            <person name="Cleave R."/>
            <person name="Magrath M.J.L."/>
            <person name="Mikheyev A.S."/>
        </authorList>
    </citation>
    <scope>NUCLEOTIDE SEQUENCE [LARGE SCALE GENOMIC DNA]</scope>
    <source>
        <strain evidence="1">Daus_M_001</strain>
        <tissue evidence="1">Leg muscle</tissue>
    </source>
</reference>
<evidence type="ECO:0008006" key="3">
    <source>
        <dbReference type="Google" id="ProtNLM"/>
    </source>
</evidence>
<evidence type="ECO:0000313" key="2">
    <source>
        <dbReference type="Proteomes" id="UP001159363"/>
    </source>
</evidence>
<comment type="caution">
    <text evidence="1">The sequence shown here is derived from an EMBL/GenBank/DDBJ whole genome shotgun (WGS) entry which is preliminary data.</text>
</comment>